<dbReference type="Gene3D" id="3.20.20.80">
    <property type="entry name" value="Glycosidases"/>
    <property type="match status" value="1"/>
</dbReference>
<keyword evidence="11" id="KW-0735">Signal-anchor</keyword>
<dbReference type="GO" id="GO:0005886">
    <property type="term" value="C:plasma membrane"/>
    <property type="evidence" value="ECO:0007669"/>
    <property type="project" value="UniProtKB-SubCell"/>
</dbReference>
<dbReference type="GO" id="GO:0071555">
    <property type="term" value="P:cell wall organization"/>
    <property type="evidence" value="ECO:0007669"/>
    <property type="project" value="UniProtKB-KW"/>
</dbReference>
<reference evidence="23" key="1">
    <citation type="journal article" date="2023" name="Mol. Phylogenet. Evol.">
        <title>Genome-scale phylogeny and comparative genomics of the fungal order Sordariales.</title>
        <authorList>
            <person name="Hensen N."/>
            <person name="Bonometti L."/>
            <person name="Westerberg I."/>
            <person name="Brannstrom I.O."/>
            <person name="Guillou S."/>
            <person name="Cros-Aarteil S."/>
            <person name="Calhoun S."/>
            <person name="Haridas S."/>
            <person name="Kuo A."/>
            <person name="Mondo S."/>
            <person name="Pangilinan J."/>
            <person name="Riley R."/>
            <person name="LaButti K."/>
            <person name="Andreopoulos B."/>
            <person name="Lipzen A."/>
            <person name="Chen C."/>
            <person name="Yan M."/>
            <person name="Daum C."/>
            <person name="Ng V."/>
            <person name="Clum A."/>
            <person name="Steindorff A."/>
            <person name="Ohm R.A."/>
            <person name="Martin F."/>
            <person name="Silar P."/>
            <person name="Natvig D.O."/>
            <person name="Lalanne C."/>
            <person name="Gautier V."/>
            <person name="Ament-Velasquez S.L."/>
            <person name="Kruys A."/>
            <person name="Hutchinson M.I."/>
            <person name="Powell A.J."/>
            <person name="Barry K."/>
            <person name="Miller A.N."/>
            <person name="Grigoriev I.V."/>
            <person name="Debuchy R."/>
            <person name="Gladieux P."/>
            <person name="Hiltunen Thoren M."/>
            <person name="Johannesson H."/>
        </authorList>
    </citation>
    <scope>NUCLEOTIDE SEQUENCE</scope>
    <source>
        <strain evidence="23">SMH4131-1</strain>
    </source>
</reference>
<evidence type="ECO:0000256" key="13">
    <source>
        <dbReference type="ARBA" id="ARBA00023180"/>
    </source>
</evidence>
<protein>
    <recommendedName>
        <fullName evidence="5">glucan endo-1,3-beta-D-glucosidase</fullName>
        <ecNumber evidence="5">3.2.1.39</ecNumber>
    </recommendedName>
    <alternativeName>
        <fullName evidence="19">Endo-1,3-beta-glucanase btgC</fullName>
    </alternativeName>
    <alternativeName>
        <fullName evidence="18">Laminarinase btgC</fullName>
    </alternativeName>
</protein>
<keyword evidence="9" id="KW-0732">Signal</keyword>
<evidence type="ECO:0000256" key="21">
    <source>
        <dbReference type="SAM" id="MobiDB-lite"/>
    </source>
</evidence>
<dbReference type="PANTHER" id="PTHR16631:SF17">
    <property type="entry name" value="GLUCAN ENDO-1,3-BETA-GLUCOSIDASE BTGC"/>
    <property type="match status" value="1"/>
</dbReference>
<comment type="similarity">
    <text evidence="4 20">Belongs to the glycosyl hydrolase 17 family.</text>
</comment>
<dbReference type="GO" id="GO:0009986">
    <property type="term" value="C:cell surface"/>
    <property type="evidence" value="ECO:0007669"/>
    <property type="project" value="TreeGrafter"/>
</dbReference>
<proteinExistence type="inferred from homology"/>
<dbReference type="GO" id="GO:0005576">
    <property type="term" value="C:extracellular region"/>
    <property type="evidence" value="ECO:0007669"/>
    <property type="project" value="TreeGrafter"/>
</dbReference>
<evidence type="ECO:0000256" key="15">
    <source>
        <dbReference type="ARBA" id="ARBA00023316"/>
    </source>
</evidence>
<keyword evidence="13" id="KW-0325">Glycoprotein</keyword>
<dbReference type="EC" id="3.2.1.39" evidence="5"/>
<name>A0AAE0J4D0_9PEZI</name>
<feature type="region of interest" description="Disordered" evidence="21">
    <location>
        <begin position="269"/>
        <end position="331"/>
    </location>
</feature>
<evidence type="ECO:0000256" key="5">
    <source>
        <dbReference type="ARBA" id="ARBA00012780"/>
    </source>
</evidence>
<dbReference type="GO" id="GO:0000272">
    <property type="term" value="P:polysaccharide catabolic process"/>
    <property type="evidence" value="ECO:0007669"/>
    <property type="project" value="UniProtKB-KW"/>
</dbReference>
<keyword evidence="10 23" id="KW-0378">Hydrolase</keyword>
<accession>A0AAE0J4D0</accession>
<evidence type="ECO:0000256" key="3">
    <source>
        <dbReference type="ARBA" id="ARBA00004401"/>
    </source>
</evidence>
<feature type="compositionally biased region" description="Polar residues" evidence="21">
    <location>
        <begin position="306"/>
        <end position="316"/>
    </location>
</feature>
<keyword evidence="14" id="KW-0119">Carbohydrate metabolism</keyword>
<feature type="region of interest" description="Disordered" evidence="21">
    <location>
        <begin position="1"/>
        <end position="146"/>
    </location>
</feature>
<keyword evidence="8" id="KW-0964">Secreted</keyword>
<evidence type="ECO:0000256" key="6">
    <source>
        <dbReference type="ARBA" id="ARBA00022475"/>
    </source>
</evidence>
<evidence type="ECO:0000256" key="9">
    <source>
        <dbReference type="ARBA" id="ARBA00022729"/>
    </source>
</evidence>
<evidence type="ECO:0000256" key="4">
    <source>
        <dbReference type="ARBA" id="ARBA00008773"/>
    </source>
</evidence>
<keyword evidence="7" id="KW-0134">Cell wall</keyword>
<keyword evidence="12 22" id="KW-0472">Membrane</keyword>
<comment type="caution">
    <text evidence="23">The sequence shown here is derived from an EMBL/GenBank/DDBJ whole genome shotgun (WGS) entry which is preliminary data.</text>
</comment>
<evidence type="ECO:0000256" key="20">
    <source>
        <dbReference type="RuleBase" id="RU004335"/>
    </source>
</evidence>
<keyword evidence="22" id="KW-1133">Transmembrane helix</keyword>
<evidence type="ECO:0000256" key="7">
    <source>
        <dbReference type="ARBA" id="ARBA00022512"/>
    </source>
</evidence>
<keyword evidence="15" id="KW-0961">Cell wall biogenesis/degradation</keyword>
<evidence type="ECO:0000256" key="19">
    <source>
        <dbReference type="ARBA" id="ARBA00043078"/>
    </source>
</evidence>
<evidence type="ECO:0000256" key="14">
    <source>
        <dbReference type="ARBA" id="ARBA00023277"/>
    </source>
</evidence>
<evidence type="ECO:0000313" key="23">
    <source>
        <dbReference type="EMBL" id="KAK3336327.1"/>
    </source>
</evidence>
<dbReference type="PANTHER" id="PTHR16631">
    <property type="entry name" value="GLUCAN 1,3-BETA-GLUCOSIDASE"/>
    <property type="match status" value="1"/>
</dbReference>
<evidence type="ECO:0000256" key="2">
    <source>
        <dbReference type="ARBA" id="ARBA00004191"/>
    </source>
</evidence>
<dbReference type="Pfam" id="PF00332">
    <property type="entry name" value="Glyco_hydro_17"/>
    <property type="match status" value="1"/>
</dbReference>
<keyword evidence="24" id="KW-1185">Reference proteome</keyword>
<evidence type="ECO:0000256" key="1">
    <source>
        <dbReference type="ARBA" id="ARBA00000382"/>
    </source>
</evidence>
<dbReference type="AlphaFoldDB" id="A0AAE0J4D0"/>
<keyword evidence="6" id="KW-1003">Cell membrane</keyword>
<comment type="subcellular location">
    <subcellularLocation>
        <location evidence="3">Cell membrane</location>
        <topology evidence="3">Single-pass type II membrane protein</topology>
    </subcellularLocation>
    <subcellularLocation>
        <location evidence="2">Secreted</location>
        <location evidence="2">Cell wall</location>
    </subcellularLocation>
</comment>
<evidence type="ECO:0000256" key="11">
    <source>
        <dbReference type="ARBA" id="ARBA00022968"/>
    </source>
</evidence>
<keyword evidence="22" id="KW-0812">Transmembrane</keyword>
<evidence type="ECO:0000256" key="12">
    <source>
        <dbReference type="ARBA" id="ARBA00023136"/>
    </source>
</evidence>
<dbReference type="FunFam" id="3.20.20.80:FF:000151">
    <property type="entry name" value="Glucan endo-1,3-beta-glucosidase btgC"/>
    <property type="match status" value="1"/>
</dbReference>
<dbReference type="EMBL" id="JAUEPO010000001">
    <property type="protein sequence ID" value="KAK3336327.1"/>
    <property type="molecule type" value="Genomic_DNA"/>
</dbReference>
<evidence type="ECO:0000256" key="18">
    <source>
        <dbReference type="ARBA" id="ARBA00042373"/>
    </source>
</evidence>
<feature type="compositionally biased region" description="Pro residues" evidence="21">
    <location>
        <begin position="98"/>
        <end position="118"/>
    </location>
</feature>
<evidence type="ECO:0000313" key="24">
    <source>
        <dbReference type="Proteomes" id="UP001286456"/>
    </source>
</evidence>
<organism evidence="23 24">
    <name type="scientific">Cercophora scortea</name>
    <dbReference type="NCBI Taxonomy" id="314031"/>
    <lineage>
        <taxon>Eukaryota</taxon>
        <taxon>Fungi</taxon>
        <taxon>Dikarya</taxon>
        <taxon>Ascomycota</taxon>
        <taxon>Pezizomycotina</taxon>
        <taxon>Sordariomycetes</taxon>
        <taxon>Sordariomycetidae</taxon>
        <taxon>Sordariales</taxon>
        <taxon>Lasiosphaeriaceae</taxon>
        <taxon>Cercophora</taxon>
    </lineage>
</organism>
<reference evidence="23" key="2">
    <citation type="submission" date="2023-06" db="EMBL/GenBank/DDBJ databases">
        <authorList>
            <consortium name="Lawrence Berkeley National Laboratory"/>
            <person name="Haridas S."/>
            <person name="Hensen N."/>
            <person name="Bonometti L."/>
            <person name="Westerberg I."/>
            <person name="Brannstrom I.O."/>
            <person name="Guillou S."/>
            <person name="Cros-Aarteil S."/>
            <person name="Calhoun S."/>
            <person name="Kuo A."/>
            <person name="Mondo S."/>
            <person name="Pangilinan J."/>
            <person name="Riley R."/>
            <person name="Labutti K."/>
            <person name="Andreopoulos B."/>
            <person name="Lipzen A."/>
            <person name="Chen C."/>
            <person name="Yanf M."/>
            <person name="Daum C."/>
            <person name="Ng V."/>
            <person name="Clum A."/>
            <person name="Steindorff A."/>
            <person name="Ohm R."/>
            <person name="Martin F."/>
            <person name="Silar P."/>
            <person name="Natvig D."/>
            <person name="Lalanne C."/>
            <person name="Gautier V."/>
            <person name="Ament-Velasquez S.L."/>
            <person name="Kruys A."/>
            <person name="Hutchinson M.I."/>
            <person name="Powell A.J."/>
            <person name="Barry K."/>
            <person name="Miller A.N."/>
            <person name="Grigoriev I.V."/>
            <person name="Debuchy R."/>
            <person name="Gladieux P."/>
            <person name="Thoren M.H."/>
            <person name="Johannesson H."/>
        </authorList>
    </citation>
    <scope>NUCLEOTIDE SEQUENCE</scope>
    <source>
        <strain evidence="23">SMH4131-1</strain>
    </source>
</reference>
<dbReference type="InterPro" id="IPR017853">
    <property type="entry name" value="GH"/>
</dbReference>
<dbReference type="SUPFAM" id="SSF51445">
    <property type="entry name" value="(Trans)glycosidases"/>
    <property type="match status" value="1"/>
</dbReference>
<evidence type="ECO:0000256" key="8">
    <source>
        <dbReference type="ARBA" id="ARBA00022525"/>
    </source>
</evidence>
<evidence type="ECO:0000256" key="16">
    <source>
        <dbReference type="ARBA" id="ARBA00023326"/>
    </source>
</evidence>
<dbReference type="InterPro" id="IPR000490">
    <property type="entry name" value="Glyco_hydro_17"/>
</dbReference>
<evidence type="ECO:0000256" key="10">
    <source>
        <dbReference type="ARBA" id="ARBA00022801"/>
    </source>
</evidence>
<dbReference type="Proteomes" id="UP001286456">
    <property type="component" value="Unassembled WGS sequence"/>
</dbReference>
<dbReference type="GO" id="GO:0042973">
    <property type="term" value="F:glucan endo-1,3-beta-D-glucosidase activity"/>
    <property type="evidence" value="ECO:0007669"/>
    <property type="project" value="UniProtKB-EC"/>
</dbReference>
<gene>
    <name evidence="23" type="ORF">B0T19DRAFT_35675</name>
</gene>
<sequence>MAQPRYSFEDDVGEQQPLGASNSPLRYEQDYRQQYQPQQPYYQHDPYTNSPPRGRQGGHPESAFDNLRAQRRLSQDRPPGQGNGGWAPGPYVSTAPPANIPGPQEPEPPIYAPQPPPHRGARGQYGAHEYPPQQFAAPKSNTTPGADNFSEAAVGGMAGIAMTVAEQNARDSGLEAVQNPNYPQQIYQQQGLRQTQGQGYNEHGVRGVGGADLSQPRMPYGHVLGGDTDSHASLQGLNNVAPGPGYATPGYRTPSRSPHRFTNDIYTDDPYQNFARPQDPRLGIVNPHEIEDDGDDGLSYARRNPRTSMLSLGGSSHRSRDPSTAPGTAAGTAAAGGGVIAGLVGKNGSGSLNGYYAPVYNGAVDGPDGTGSAGHSSFGVEKAGWQSAPAPKRNPKRWRIMVIAGFCLLIAAGIVLGILFGVVFNKNKTGGSATGASAASDTQQNGDLDLNSAQIQALMNNANLHKVFPGVDYTPVNTQYPDCLSNPPSQNNVTRDIAVLSQLTNTVRLYGTDCNQTQMVIHALKQLKMEDTIKIWLGVWQDNNVTTNARQLAQMWDILDMYGEKPFKGLIVANEILFREQMTITELGTLLSSVRTNLTAKGMSLPVATSDLGDKWTAELAQQSDYIMANIHPFFGGINAKDAASWTWSFWDNHNSGFFKADKSKNIISETGWPTQGGMDCGVASVTECPDASVAGIQQVNQFMADWVCSALTNGTNYFWFEAFDEPWKIRFNTDKQQWEDHWGLIDVDRNLKDGIKIPDCGGKTV</sequence>
<evidence type="ECO:0000256" key="17">
    <source>
        <dbReference type="ARBA" id="ARBA00037649"/>
    </source>
</evidence>
<feature type="transmembrane region" description="Helical" evidence="22">
    <location>
        <begin position="400"/>
        <end position="424"/>
    </location>
</feature>
<keyword evidence="16" id="KW-0624">Polysaccharide degradation</keyword>
<comment type="function">
    <text evidence="17">Glucanases play a role in cell expansion during growth, in cell-cell fusion during mating, and in spore release during sporulation. This enzyme may be involved in beta-glucan degradation. Active on laminarin and lichenan.</text>
</comment>
<feature type="compositionally biased region" description="Low complexity" evidence="21">
    <location>
        <begin position="32"/>
        <end position="47"/>
    </location>
</feature>
<comment type="catalytic activity">
    <reaction evidence="1">
        <text>Hydrolysis of (1-&gt;3)-beta-D-glucosidic linkages in (1-&gt;3)-beta-D-glucans.</text>
        <dbReference type="EC" id="3.2.1.39"/>
    </reaction>
</comment>
<dbReference type="InterPro" id="IPR050732">
    <property type="entry name" value="Beta-glucan_modifiers"/>
</dbReference>
<evidence type="ECO:0000256" key="22">
    <source>
        <dbReference type="SAM" id="Phobius"/>
    </source>
</evidence>
<dbReference type="GO" id="GO:0009277">
    <property type="term" value="C:fungal-type cell wall"/>
    <property type="evidence" value="ECO:0007669"/>
    <property type="project" value="TreeGrafter"/>
</dbReference>